<feature type="transmembrane region" description="Helical" evidence="1">
    <location>
        <begin position="20"/>
        <end position="39"/>
    </location>
</feature>
<keyword evidence="1" id="KW-0472">Membrane</keyword>
<organism evidence="2 3">
    <name type="scientific">Pseudalkalibacillus berkeleyi</name>
    <dbReference type="NCBI Taxonomy" id="1069813"/>
    <lineage>
        <taxon>Bacteria</taxon>
        <taxon>Bacillati</taxon>
        <taxon>Bacillota</taxon>
        <taxon>Bacilli</taxon>
        <taxon>Bacillales</taxon>
        <taxon>Fictibacillaceae</taxon>
        <taxon>Pseudalkalibacillus</taxon>
    </lineage>
</organism>
<feature type="transmembrane region" description="Helical" evidence="1">
    <location>
        <begin position="76"/>
        <end position="98"/>
    </location>
</feature>
<dbReference type="PANTHER" id="PTHR37305">
    <property type="entry name" value="INTEGRAL MEMBRANE PROTEIN-RELATED"/>
    <property type="match status" value="1"/>
</dbReference>
<evidence type="ECO:0000313" key="2">
    <source>
        <dbReference type="EMBL" id="MCF6136483.1"/>
    </source>
</evidence>
<sequence>MNMSLYRTMMKSNMKSFINFGLGSAVYVTLMTSLFPMIADNMEEINSMTELFPEALMRAMGLESFSSYGQFISAEYYGLFFIFILGVFAVMTAVQLLAKLVDRGSMAYLLSTKVSRANVAFTQAMVLITGLAIIILMTIAGGLLAGGWLIDEQYSIEIGNFLQINVLGFLLFFAVGGYSFLISSMFNDEKRAFAVAGALTFVFYGLDMAGKIVLDVDWLRNFSIFSLYEPGKIASGDANLWFSTLILTSIGVVSFLLAVLVFKRRNLPL</sequence>
<feature type="transmembrane region" description="Helical" evidence="1">
    <location>
        <begin position="193"/>
        <end position="214"/>
    </location>
</feature>
<dbReference type="Proteomes" id="UP001649381">
    <property type="component" value="Unassembled WGS sequence"/>
</dbReference>
<comment type="caution">
    <text evidence="2">The sequence shown here is derived from an EMBL/GenBank/DDBJ whole genome shotgun (WGS) entry which is preliminary data.</text>
</comment>
<dbReference type="RefSeq" id="WP_236331274.1">
    <property type="nucleotide sequence ID" value="NZ_JAKIJS010000001.1"/>
</dbReference>
<keyword evidence="3" id="KW-1185">Reference proteome</keyword>
<dbReference type="Pfam" id="PF12679">
    <property type="entry name" value="ABC2_membrane_2"/>
    <property type="match status" value="1"/>
</dbReference>
<feature type="transmembrane region" description="Helical" evidence="1">
    <location>
        <begin position="119"/>
        <end position="150"/>
    </location>
</feature>
<feature type="transmembrane region" description="Helical" evidence="1">
    <location>
        <begin position="162"/>
        <end position="181"/>
    </location>
</feature>
<feature type="transmembrane region" description="Helical" evidence="1">
    <location>
        <begin position="240"/>
        <end position="262"/>
    </location>
</feature>
<protein>
    <submittedName>
        <fullName evidence="2">ABC transporter permease</fullName>
    </submittedName>
</protein>
<keyword evidence="1" id="KW-0812">Transmembrane</keyword>
<accession>A0ABS9GUG5</accession>
<dbReference type="EMBL" id="JAKIJS010000001">
    <property type="protein sequence ID" value="MCF6136483.1"/>
    <property type="molecule type" value="Genomic_DNA"/>
</dbReference>
<name>A0ABS9GUG5_9BACL</name>
<dbReference type="PANTHER" id="PTHR37305:SF2">
    <property type="entry name" value="BACITRACIN TRANSPORT PERMEASE PROTEIN BCRB"/>
    <property type="match status" value="1"/>
</dbReference>
<evidence type="ECO:0000256" key="1">
    <source>
        <dbReference type="SAM" id="Phobius"/>
    </source>
</evidence>
<reference evidence="2 3" key="1">
    <citation type="submission" date="2022-01" db="EMBL/GenBank/DDBJ databases">
        <title>Alkalihalobacillus sp. EGI L200015, a novel bacterium isolated from a salt lake sediment.</title>
        <authorList>
            <person name="Gao L."/>
            <person name="Fang B.-Z."/>
            <person name="Li W.-J."/>
        </authorList>
    </citation>
    <scope>NUCLEOTIDE SEQUENCE [LARGE SCALE GENOMIC DNA]</scope>
    <source>
        <strain evidence="2 3">KCTC 12718</strain>
    </source>
</reference>
<keyword evidence="1" id="KW-1133">Transmembrane helix</keyword>
<proteinExistence type="predicted"/>
<evidence type="ECO:0000313" key="3">
    <source>
        <dbReference type="Proteomes" id="UP001649381"/>
    </source>
</evidence>
<gene>
    <name evidence="2" type="ORF">L2716_01995</name>
</gene>